<evidence type="ECO:0000313" key="2">
    <source>
        <dbReference type="EMBL" id="GAA0939861.1"/>
    </source>
</evidence>
<evidence type="ECO:0000313" key="3">
    <source>
        <dbReference type="Proteomes" id="UP001500542"/>
    </source>
</evidence>
<gene>
    <name evidence="2" type="ORF">GCM10009554_30040</name>
</gene>
<keyword evidence="2" id="KW-0378">Hydrolase</keyword>
<keyword evidence="3" id="KW-1185">Reference proteome</keyword>
<name>A0ABP4AV40_9ACTN</name>
<dbReference type="Pfam" id="PF00561">
    <property type="entry name" value="Abhydrolase_1"/>
    <property type="match status" value="1"/>
</dbReference>
<feature type="domain" description="AB hydrolase-1" evidence="1">
    <location>
        <begin position="23"/>
        <end position="131"/>
    </location>
</feature>
<reference evidence="3" key="1">
    <citation type="journal article" date="2019" name="Int. J. Syst. Evol. Microbiol.">
        <title>The Global Catalogue of Microorganisms (GCM) 10K type strain sequencing project: providing services to taxonomists for standard genome sequencing and annotation.</title>
        <authorList>
            <consortium name="The Broad Institute Genomics Platform"/>
            <consortium name="The Broad Institute Genome Sequencing Center for Infectious Disease"/>
            <person name="Wu L."/>
            <person name="Ma J."/>
        </authorList>
    </citation>
    <scope>NUCLEOTIDE SEQUENCE [LARGE SCALE GENOMIC DNA]</scope>
    <source>
        <strain evidence="3">JCM 10977</strain>
    </source>
</reference>
<evidence type="ECO:0000259" key="1">
    <source>
        <dbReference type="Pfam" id="PF00561"/>
    </source>
</evidence>
<dbReference type="InterPro" id="IPR050266">
    <property type="entry name" value="AB_hydrolase_sf"/>
</dbReference>
<proteinExistence type="predicted"/>
<dbReference type="InterPro" id="IPR029058">
    <property type="entry name" value="AB_hydrolase_fold"/>
</dbReference>
<comment type="caution">
    <text evidence="2">The sequence shown here is derived from an EMBL/GenBank/DDBJ whole genome shotgun (WGS) entry which is preliminary data.</text>
</comment>
<dbReference type="PRINTS" id="PR00111">
    <property type="entry name" value="ABHYDROLASE"/>
</dbReference>
<dbReference type="EMBL" id="BAAAHK010000007">
    <property type="protein sequence ID" value="GAA0939861.1"/>
    <property type="molecule type" value="Genomic_DNA"/>
</dbReference>
<dbReference type="Gene3D" id="3.40.50.1820">
    <property type="entry name" value="alpha/beta hydrolase"/>
    <property type="match status" value="1"/>
</dbReference>
<dbReference type="PANTHER" id="PTHR43798">
    <property type="entry name" value="MONOACYLGLYCEROL LIPASE"/>
    <property type="match status" value="1"/>
</dbReference>
<organism evidence="2 3">
    <name type="scientific">Kribbella koreensis</name>
    <dbReference type="NCBI Taxonomy" id="57909"/>
    <lineage>
        <taxon>Bacteria</taxon>
        <taxon>Bacillati</taxon>
        <taxon>Actinomycetota</taxon>
        <taxon>Actinomycetes</taxon>
        <taxon>Propionibacteriales</taxon>
        <taxon>Kribbellaceae</taxon>
        <taxon>Kribbella</taxon>
    </lineage>
</organism>
<dbReference type="GO" id="GO:0016787">
    <property type="term" value="F:hydrolase activity"/>
    <property type="evidence" value="ECO:0007669"/>
    <property type="project" value="UniProtKB-KW"/>
</dbReference>
<dbReference type="SUPFAM" id="SSF53474">
    <property type="entry name" value="alpha/beta-Hydrolases"/>
    <property type="match status" value="1"/>
</dbReference>
<protein>
    <submittedName>
        <fullName evidence="2">Alpha/beta hydrolase</fullName>
    </submittedName>
</protein>
<dbReference type="InterPro" id="IPR000073">
    <property type="entry name" value="AB_hydrolase_1"/>
</dbReference>
<sequence length="255" mass="27624">MRWEGVGREAPGVISHRVVGDGPAVLLVHAGVCDARMWERQIEDLRVDHRVITVDLRGYGETPLEGGAKYADAADVLEVLDELGVSVTKAVGSSYGAYVVLQAASRAPERFERLVLMSPPADNVVPTDDFRAFAAEENALLEAGDVDGATELNVRTSVGPEADDAARELVRVMQRHAFEVQLAAGEVDADEWEVGGITAPIRLFTGAHELKFFGACAEYLTELLPNVEHTELAWAGHLPSLERPEEMTALIRASL</sequence>
<accession>A0ABP4AV40</accession>
<dbReference type="Proteomes" id="UP001500542">
    <property type="component" value="Unassembled WGS sequence"/>
</dbReference>